<dbReference type="GO" id="GO:0005516">
    <property type="term" value="F:calmodulin binding"/>
    <property type="evidence" value="ECO:0007669"/>
    <property type="project" value="UniProtKB-KW"/>
</dbReference>
<dbReference type="GeneID" id="117146739"/>
<proteinExistence type="inferred from homology"/>
<protein>
    <recommendedName>
        <fullName evidence="2">phosphorylase kinase</fullName>
        <ecNumber evidence="2">2.7.11.19</ecNumber>
    </recommendedName>
</protein>
<dbReference type="FunFam" id="1.10.510.10:FF:000149">
    <property type="entry name" value="phosphorylase b kinase gamma catalytic chain, liver/testis isoform"/>
    <property type="match status" value="1"/>
</dbReference>
<feature type="domain" description="Protein kinase" evidence="14">
    <location>
        <begin position="23"/>
        <end position="291"/>
    </location>
</feature>
<dbReference type="GO" id="GO:0005964">
    <property type="term" value="C:phosphorylase kinase complex"/>
    <property type="evidence" value="ECO:0007669"/>
    <property type="project" value="InterPro"/>
</dbReference>
<gene>
    <name evidence="16" type="primary">LOC117146739</name>
</gene>
<dbReference type="GO" id="GO:0005977">
    <property type="term" value="P:glycogen metabolic process"/>
    <property type="evidence" value="ECO:0007669"/>
    <property type="project" value="UniProtKB-KW"/>
</dbReference>
<dbReference type="InterPro" id="IPR002291">
    <property type="entry name" value="Phosph_kin_gamma"/>
</dbReference>
<dbReference type="RefSeq" id="XP_033169085.1">
    <property type="nucleotide sequence ID" value="XM_033313194.1"/>
</dbReference>
<keyword evidence="6 12" id="KW-0547">Nucleotide-binding</keyword>
<keyword evidence="9" id="KW-0112">Calmodulin-binding</keyword>
<evidence type="ECO:0000256" key="3">
    <source>
        <dbReference type="ARBA" id="ARBA00022527"/>
    </source>
</evidence>
<keyword evidence="5" id="KW-0808">Transferase</keyword>
<evidence type="ECO:0000256" key="11">
    <source>
        <dbReference type="ARBA" id="ARBA00025890"/>
    </source>
</evidence>
<accession>A0A6P8KI26</accession>
<dbReference type="InterPro" id="IPR017441">
    <property type="entry name" value="Protein_kinase_ATP_BS"/>
</dbReference>
<dbReference type="GO" id="GO:0004689">
    <property type="term" value="F:phosphorylase kinase activity"/>
    <property type="evidence" value="ECO:0007669"/>
    <property type="project" value="UniProtKB-EC"/>
</dbReference>
<reference evidence="16" key="1">
    <citation type="submission" date="2025-08" db="UniProtKB">
        <authorList>
            <consortium name="RefSeq"/>
        </authorList>
    </citation>
    <scope>IDENTIFICATION</scope>
    <source>
        <strain evidence="16">Mau12</strain>
        <tissue evidence="16">Whole Body</tissue>
    </source>
</reference>
<dbReference type="Gene3D" id="1.10.510.10">
    <property type="entry name" value="Transferase(Phosphotransferase) domain 1"/>
    <property type="match status" value="1"/>
</dbReference>
<dbReference type="PRINTS" id="PR01049">
    <property type="entry name" value="PHOSPHBKNASE"/>
</dbReference>
<feature type="binding site" evidence="12">
    <location>
        <position position="52"/>
    </location>
    <ligand>
        <name>ATP</name>
        <dbReference type="ChEBI" id="CHEBI:30616"/>
    </ligand>
</feature>
<dbReference type="CDD" id="cd14093">
    <property type="entry name" value="STKc_PhKG"/>
    <property type="match status" value="1"/>
</dbReference>
<dbReference type="InterPro" id="IPR011009">
    <property type="entry name" value="Kinase-like_dom_sf"/>
</dbReference>
<evidence type="ECO:0000256" key="9">
    <source>
        <dbReference type="ARBA" id="ARBA00022860"/>
    </source>
</evidence>
<evidence type="ECO:0000256" key="7">
    <source>
        <dbReference type="ARBA" id="ARBA00022777"/>
    </source>
</evidence>
<dbReference type="PANTHER" id="PTHR24347">
    <property type="entry name" value="SERINE/THREONINE-PROTEIN KINASE"/>
    <property type="match status" value="1"/>
</dbReference>
<name>A0A6P8KI26_DROMA</name>
<keyword evidence="4" id="KW-0321">Glycogen metabolism</keyword>
<dbReference type="FunFam" id="3.30.200.20:FF:000138">
    <property type="entry name" value="Phosphorylase b kinase gamma catalytic chain, liver/testis"/>
    <property type="match status" value="1"/>
</dbReference>
<dbReference type="SUPFAM" id="SSF56112">
    <property type="entry name" value="Protein kinase-like (PK-like)"/>
    <property type="match status" value="1"/>
</dbReference>
<dbReference type="InterPro" id="IPR000719">
    <property type="entry name" value="Prot_kinase_dom"/>
</dbReference>
<keyword evidence="3 13" id="KW-0723">Serine/threonine-protein kinase</keyword>
<evidence type="ECO:0000256" key="10">
    <source>
        <dbReference type="ARBA" id="ARBA00023277"/>
    </source>
</evidence>
<comment type="catalytic activity">
    <reaction evidence="1">
        <text>2 ATP + phosphorylase b = 2 ADP + phosphorylase a.</text>
        <dbReference type="EC" id="2.7.11.19"/>
    </reaction>
</comment>
<dbReference type="PROSITE" id="PS50011">
    <property type="entry name" value="PROTEIN_KINASE_DOM"/>
    <property type="match status" value="1"/>
</dbReference>
<dbReference type="CTD" id="32120"/>
<evidence type="ECO:0000313" key="16">
    <source>
        <dbReference type="RefSeq" id="XP_033169085.1"/>
    </source>
</evidence>
<evidence type="ECO:0000256" key="12">
    <source>
        <dbReference type="PROSITE-ProRule" id="PRU10141"/>
    </source>
</evidence>
<dbReference type="Proteomes" id="UP000515162">
    <property type="component" value="Chromosome X"/>
</dbReference>
<keyword evidence="8 12" id="KW-0067">ATP-binding</keyword>
<dbReference type="EC" id="2.7.11.19" evidence="2"/>
<dbReference type="AlphaFoldDB" id="A0A6P8KI26"/>
<comment type="similarity">
    <text evidence="13">Belongs to the protein kinase superfamily.</text>
</comment>
<evidence type="ECO:0000256" key="4">
    <source>
        <dbReference type="ARBA" id="ARBA00022600"/>
    </source>
</evidence>
<evidence type="ECO:0000259" key="14">
    <source>
        <dbReference type="PROSITE" id="PS50011"/>
    </source>
</evidence>
<evidence type="ECO:0000256" key="1">
    <source>
        <dbReference type="ARBA" id="ARBA00001674"/>
    </source>
</evidence>
<dbReference type="Pfam" id="PF00069">
    <property type="entry name" value="Pkinase"/>
    <property type="match status" value="1"/>
</dbReference>
<keyword evidence="15" id="KW-1185">Reference proteome</keyword>
<organism evidence="15 16">
    <name type="scientific">Drosophila mauritiana</name>
    <name type="common">Fruit fly</name>
    <dbReference type="NCBI Taxonomy" id="7226"/>
    <lineage>
        <taxon>Eukaryota</taxon>
        <taxon>Metazoa</taxon>
        <taxon>Ecdysozoa</taxon>
        <taxon>Arthropoda</taxon>
        <taxon>Hexapoda</taxon>
        <taxon>Insecta</taxon>
        <taxon>Pterygota</taxon>
        <taxon>Neoptera</taxon>
        <taxon>Endopterygota</taxon>
        <taxon>Diptera</taxon>
        <taxon>Brachycera</taxon>
        <taxon>Muscomorpha</taxon>
        <taxon>Ephydroidea</taxon>
        <taxon>Drosophilidae</taxon>
        <taxon>Drosophila</taxon>
        <taxon>Sophophora</taxon>
    </lineage>
</organism>
<evidence type="ECO:0000256" key="13">
    <source>
        <dbReference type="RuleBase" id="RU000304"/>
    </source>
</evidence>
<keyword evidence="7 16" id="KW-0418">Kinase</keyword>
<dbReference type="PROSITE" id="PS00108">
    <property type="entry name" value="PROTEIN_KINASE_ST"/>
    <property type="match status" value="1"/>
</dbReference>
<sequence>MAKDEEDDLLPDKDAAKGFYAKYEPKEILGRGISSTVRRCIEKETGKEFAAKIIDLGATTESGETNPYHMLEATRQEISILRQVMGHPYIIDLQDVFESDAFVFLVFELCPKGELFDYLTSVVTLSEKKTRTIMRQIFEGVEYIHAKSIVHRDLKPENILLDENHNVKITDFGFAKQLQEGEKLTNLCGTPGYLAPETLKCNMFEGSPGYSQEVDIWACGVIMFTLLVGCPPFWHRKQMVMLRNIMEGKYSFTSPEWADISEDPKDLIRKCLVVDPAQRITVKEVLRHPFFNQMLRKQSRFNARKKFQFAILVIRAVIRIRRLRFTAEPLHVEEAIRDPYRVKVLRKVIDGCAFRVYGHWVKKGEGQNRAALFENTPRTELHALYINNLSR</sequence>
<dbReference type="PROSITE" id="PS00107">
    <property type="entry name" value="PROTEIN_KINASE_ATP"/>
    <property type="match status" value="1"/>
</dbReference>
<dbReference type="GO" id="GO:0005524">
    <property type="term" value="F:ATP binding"/>
    <property type="evidence" value="ECO:0007669"/>
    <property type="project" value="UniProtKB-UniRule"/>
</dbReference>
<evidence type="ECO:0000256" key="6">
    <source>
        <dbReference type="ARBA" id="ARBA00022741"/>
    </source>
</evidence>
<dbReference type="InterPro" id="IPR008271">
    <property type="entry name" value="Ser/Thr_kinase_AS"/>
</dbReference>
<evidence type="ECO:0000256" key="5">
    <source>
        <dbReference type="ARBA" id="ARBA00022679"/>
    </source>
</evidence>
<evidence type="ECO:0000256" key="8">
    <source>
        <dbReference type="ARBA" id="ARBA00022840"/>
    </source>
</evidence>
<evidence type="ECO:0000256" key="2">
    <source>
        <dbReference type="ARBA" id="ARBA00012432"/>
    </source>
</evidence>
<dbReference type="SMART" id="SM00220">
    <property type="entry name" value="S_TKc"/>
    <property type="match status" value="1"/>
</dbReference>
<comment type="subunit">
    <text evidence="11">Hexadecamer of 4 heterotetramers, each composed of alpha, beta, gamma, and delta subunits. Alpha (PHKA1 or PHKA2) and beta (PHKB) are regulatory subunits, gamma (PHKG1 or PHKG2) is the catalytic subunit, and delta is calmodulin.</text>
</comment>
<keyword evidence="10" id="KW-0119">Carbohydrate metabolism</keyword>
<evidence type="ECO:0000313" key="15">
    <source>
        <dbReference type="Proteomes" id="UP000515162"/>
    </source>
</evidence>
<dbReference type="Gene3D" id="3.30.200.20">
    <property type="entry name" value="Phosphorylase Kinase, domain 1"/>
    <property type="match status" value="1"/>
</dbReference>